<dbReference type="KEGG" id="asc:ASAC_1431"/>
<dbReference type="InParanoid" id="D9PZ49"/>
<dbReference type="EMBL" id="CP001742">
    <property type="protein sequence ID" value="ADL19836.1"/>
    <property type="molecule type" value="Genomic_DNA"/>
</dbReference>
<gene>
    <name evidence="2" type="ordered locus">ASAC_1431</name>
</gene>
<organism evidence="2 3">
    <name type="scientific">Acidilobus saccharovorans (strain DSM 16705 / JCM 18335 / VKM B-2471 / 345-15)</name>
    <dbReference type="NCBI Taxonomy" id="666510"/>
    <lineage>
        <taxon>Archaea</taxon>
        <taxon>Thermoproteota</taxon>
        <taxon>Thermoprotei</taxon>
        <taxon>Acidilobales</taxon>
        <taxon>Acidilobaceae</taxon>
        <taxon>Acidilobus</taxon>
    </lineage>
</organism>
<sequence>MLGLSSKGAVDRLLNAVVSFESRLRDAEAYVKEQQANIVKAADELSSRLASSVDPLIAEASRELEEAYNAEKAKVDEDLRRRLAEAEERLNKLAQQNREAAVQAVVEAVKKALSG</sequence>
<dbReference type="STRING" id="666510.ASAC_1431"/>
<feature type="coiled-coil region" evidence="1">
    <location>
        <begin position="69"/>
        <end position="103"/>
    </location>
</feature>
<dbReference type="AlphaFoldDB" id="D9PZ49"/>
<evidence type="ECO:0000256" key="1">
    <source>
        <dbReference type="SAM" id="Coils"/>
    </source>
</evidence>
<dbReference type="Proteomes" id="UP000000346">
    <property type="component" value="Chromosome"/>
</dbReference>
<name>D9PZ49_ACIS3</name>
<keyword evidence="1" id="KW-0175">Coiled coil</keyword>
<accession>D9PZ49</accession>
<reference evidence="2 3" key="1">
    <citation type="journal article" date="2010" name="Appl. Environ. Microbiol.">
        <title>The genome sequence of the crenarchaeon Acidilobus saccharovorans supports a new order, Acidilobales, and suggests an important ecological role in terrestrial acidic hot springs.</title>
        <authorList>
            <person name="Mardanov A.V."/>
            <person name="Svetlitchnyi V.A."/>
            <person name="Beletsky A.V."/>
            <person name="Prokofeva M.I."/>
            <person name="Bonch-Osmolovskaya E.A."/>
            <person name="Ravin N.V."/>
            <person name="Skryabin K.G."/>
        </authorList>
    </citation>
    <scope>NUCLEOTIDE SEQUENCE [LARGE SCALE GENOMIC DNA]</scope>
    <source>
        <strain evidence="3">DSM 16705 / JCM 18335 / VKM B-2471 / 345-15</strain>
    </source>
</reference>
<proteinExistence type="predicted"/>
<evidence type="ECO:0000313" key="2">
    <source>
        <dbReference type="EMBL" id="ADL19836.1"/>
    </source>
</evidence>
<keyword evidence="3" id="KW-1185">Reference proteome</keyword>
<dbReference type="HOGENOM" id="CLU_2103364_0_0_2"/>
<protein>
    <submittedName>
        <fullName evidence="2">V-type ATP synthase subunit H</fullName>
    </submittedName>
</protein>
<evidence type="ECO:0000313" key="3">
    <source>
        <dbReference type="Proteomes" id="UP000000346"/>
    </source>
</evidence>